<keyword evidence="10" id="KW-1185">Reference proteome</keyword>
<evidence type="ECO:0000256" key="1">
    <source>
        <dbReference type="ARBA" id="ARBA00004571"/>
    </source>
</evidence>
<dbReference type="Pfam" id="PF03349">
    <property type="entry name" value="Toluene_X"/>
    <property type="match status" value="1"/>
</dbReference>
<protein>
    <submittedName>
        <fullName evidence="9">Long-chain fatty acid transport protein</fullName>
    </submittedName>
</protein>
<dbReference type="STRING" id="871652.SAMN04515673_103179"/>
<dbReference type="GO" id="GO:0009279">
    <property type="term" value="C:cell outer membrane"/>
    <property type="evidence" value="ECO:0007669"/>
    <property type="project" value="UniProtKB-SubCell"/>
</dbReference>
<dbReference type="Gene3D" id="2.40.160.60">
    <property type="entry name" value="Outer membrane protein transport protein (OMPP1/FadL/TodX)"/>
    <property type="match status" value="1"/>
</dbReference>
<accession>A0A1I6DGK7</accession>
<keyword evidence="4" id="KW-0812">Transmembrane</keyword>
<dbReference type="Proteomes" id="UP000199302">
    <property type="component" value="Unassembled WGS sequence"/>
</dbReference>
<evidence type="ECO:0000313" key="9">
    <source>
        <dbReference type="EMBL" id="SFR04462.1"/>
    </source>
</evidence>
<evidence type="ECO:0000256" key="7">
    <source>
        <dbReference type="ARBA" id="ARBA00023237"/>
    </source>
</evidence>
<feature type="signal peptide" evidence="8">
    <location>
        <begin position="1"/>
        <end position="20"/>
    </location>
</feature>
<keyword evidence="7" id="KW-0998">Cell outer membrane</keyword>
<proteinExistence type="inferred from homology"/>
<dbReference type="AlphaFoldDB" id="A0A1I6DGK7"/>
<evidence type="ECO:0000256" key="3">
    <source>
        <dbReference type="ARBA" id="ARBA00022452"/>
    </source>
</evidence>
<evidence type="ECO:0000256" key="5">
    <source>
        <dbReference type="ARBA" id="ARBA00022729"/>
    </source>
</evidence>
<organism evidence="9 10">
    <name type="scientific">Poseidonocella sedimentorum</name>
    <dbReference type="NCBI Taxonomy" id="871652"/>
    <lineage>
        <taxon>Bacteria</taxon>
        <taxon>Pseudomonadati</taxon>
        <taxon>Pseudomonadota</taxon>
        <taxon>Alphaproteobacteria</taxon>
        <taxon>Rhodobacterales</taxon>
        <taxon>Roseobacteraceae</taxon>
        <taxon>Poseidonocella</taxon>
    </lineage>
</organism>
<keyword evidence="5 8" id="KW-0732">Signal</keyword>
<sequence length="390" mass="40900">MNRIFVSGIALAASAGMASAGGIDRSGQSIGLIFEEGNYAQLSFGSVSPDVSGAQVIAVPTLAGVIPAGSESGNMSGSYTQFSLGFKQAYDNGLEMAFILDQPFGADVEYPDDETYFAAGSTAELSSTAITGIVKYSLPNNVSVFGGLRYQSLEAKAYIPFVTASAGPTAGVPYEVDGEKDWGLGYLLGVAYERPDIALRVALTYNSAIDHEIDTYETSALNPGGLDTVTDVSTPQSLNLEFQSGIAADTLLFGSVRWVDWSEFDISPQDYDALLDFSRGAGDYSLVSYDDDTTSYSLGLGRRINETWSAAVTVGYEASAGGFASNLGPTDGRTSIGLAATYTDGPMKITGGVSYVRIGDAETTLDGTSQATEFDDNSAIGWGLRIGYAF</sequence>
<dbReference type="GO" id="GO:0015483">
    <property type="term" value="F:long-chain fatty acid transporting porin activity"/>
    <property type="evidence" value="ECO:0007669"/>
    <property type="project" value="TreeGrafter"/>
</dbReference>
<comment type="similarity">
    <text evidence="2">Belongs to the OmpP1/FadL family.</text>
</comment>
<comment type="subcellular location">
    <subcellularLocation>
        <location evidence="1">Cell outer membrane</location>
        <topology evidence="1">Multi-pass membrane protein</topology>
    </subcellularLocation>
</comment>
<dbReference type="RefSeq" id="WP_425439394.1">
    <property type="nucleotide sequence ID" value="NZ_FOYI01000003.1"/>
</dbReference>
<dbReference type="PANTHER" id="PTHR35093">
    <property type="entry name" value="OUTER MEMBRANE PROTEIN NMB0088-RELATED"/>
    <property type="match status" value="1"/>
</dbReference>
<reference evidence="9 10" key="1">
    <citation type="submission" date="2016-10" db="EMBL/GenBank/DDBJ databases">
        <authorList>
            <person name="de Groot N.N."/>
        </authorList>
    </citation>
    <scope>NUCLEOTIDE SEQUENCE [LARGE SCALE GENOMIC DNA]</scope>
    <source>
        <strain evidence="10">KMM 9023,NRIC 0796,JCM 17311,KCTC 23692</strain>
    </source>
</reference>
<keyword evidence="3" id="KW-1134">Transmembrane beta strand</keyword>
<gene>
    <name evidence="9" type="ORF">SAMN04515673_103179</name>
</gene>
<dbReference type="InterPro" id="IPR005017">
    <property type="entry name" value="OMPP1/FadL/TodX"/>
</dbReference>
<name>A0A1I6DGK7_9RHOB</name>
<evidence type="ECO:0000256" key="8">
    <source>
        <dbReference type="SAM" id="SignalP"/>
    </source>
</evidence>
<feature type="chain" id="PRO_5011436497" evidence="8">
    <location>
        <begin position="21"/>
        <end position="390"/>
    </location>
</feature>
<evidence type="ECO:0000313" key="10">
    <source>
        <dbReference type="Proteomes" id="UP000199302"/>
    </source>
</evidence>
<dbReference type="PANTHER" id="PTHR35093:SF8">
    <property type="entry name" value="OUTER MEMBRANE PROTEIN NMB0088-RELATED"/>
    <property type="match status" value="1"/>
</dbReference>
<evidence type="ECO:0000256" key="4">
    <source>
        <dbReference type="ARBA" id="ARBA00022692"/>
    </source>
</evidence>
<keyword evidence="6" id="KW-0472">Membrane</keyword>
<dbReference type="SUPFAM" id="SSF56935">
    <property type="entry name" value="Porins"/>
    <property type="match status" value="1"/>
</dbReference>
<evidence type="ECO:0000256" key="2">
    <source>
        <dbReference type="ARBA" id="ARBA00008163"/>
    </source>
</evidence>
<evidence type="ECO:0000256" key="6">
    <source>
        <dbReference type="ARBA" id="ARBA00023136"/>
    </source>
</evidence>
<dbReference type="EMBL" id="FOYI01000003">
    <property type="protein sequence ID" value="SFR04462.1"/>
    <property type="molecule type" value="Genomic_DNA"/>
</dbReference>